<feature type="domain" description="Protein-glutamine gamma-glutamyltransferase-like C-terminal" evidence="2">
    <location>
        <begin position="515"/>
        <end position="581"/>
    </location>
</feature>
<feature type="transmembrane region" description="Helical" evidence="1">
    <location>
        <begin position="28"/>
        <end position="49"/>
    </location>
</feature>
<name>A0A2W5VCT5_9BACT</name>
<keyword evidence="1" id="KW-0812">Transmembrane</keyword>
<feature type="transmembrane region" description="Helical" evidence="1">
    <location>
        <begin position="114"/>
        <end position="137"/>
    </location>
</feature>
<dbReference type="EMBL" id="QFQP01000028">
    <property type="protein sequence ID" value="PZR07891.1"/>
    <property type="molecule type" value="Genomic_DNA"/>
</dbReference>
<reference evidence="3 4" key="1">
    <citation type="submission" date="2017-08" db="EMBL/GenBank/DDBJ databases">
        <title>Infants hospitalized years apart are colonized by the same room-sourced microbial strains.</title>
        <authorList>
            <person name="Brooks B."/>
            <person name="Olm M.R."/>
            <person name="Firek B.A."/>
            <person name="Baker R."/>
            <person name="Thomas B.C."/>
            <person name="Morowitz M.J."/>
            <person name="Banfield J.F."/>
        </authorList>
    </citation>
    <scope>NUCLEOTIDE SEQUENCE [LARGE SCALE GENOMIC DNA]</scope>
    <source>
        <strain evidence="3">S2_003_000_R2_14</strain>
    </source>
</reference>
<feature type="transmembrane region" description="Helical" evidence="1">
    <location>
        <begin position="271"/>
        <end position="288"/>
    </location>
</feature>
<feature type="transmembrane region" description="Helical" evidence="1">
    <location>
        <begin position="56"/>
        <end position="74"/>
    </location>
</feature>
<sequence>MAVDALELKPRNSVALFDAAVRLSVTSAGLWAITLPSGAFLVGALFSLAEAIRRGASLLLPVAMFTLAWMFRAITQGAACHYADQQVLGTTPPSVRASLKAALKRAPGLITASAWLFIVNGLLWTVTLGVGFLFVGAHTAAYAVVMRGEGSVLGLYGTSAKLLGPTRFVAPFVRLCGLSQVLLALNLQTTTMVVLSLLRGVFGFDVTFVDRFASLDNPVWLATIATVTFALFEPIRAASAALLLIDGRVRQEGLDLIAQVEQLPRRARPRGVMLTLALVLLSASSALAENALVLRAERLVDDCDMRVDLTPLRRGWADEDQSSLSRILTRIETRLDVNEDCDAAEADLRESLRLFSELQDAAPAIDAQDTAKKILERPEFQDPAPVVENPEVENEDDEPGWLSKLIRDFFEWLRKREPQERDTPKIDGPSVSMGAANAVMIGAIVLVVAVLLVILIRSVKLKDKSNAVLDESNGLQQQPLAHDAMSALSKPSETWAGLADELAARGEYREAIRHLYLALLSRLHRDGVIDYDPTFSNWEYLFAFKGSSSAKTAFKELTRRFDFAWYGKLGVDALAWTMFRQITEPLLAPPTEGATTRA</sequence>
<feature type="transmembrane region" description="Helical" evidence="1">
    <location>
        <begin position="435"/>
        <end position="456"/>
    </location>
</feature>
<feature type="transmembrane region" description="Helical" evidence="1">
    <location>
        <begin position="181"/>
        <end position="199"/>
    </location>
</feature>
<evidence type="ECO:0000313" key="3">
    <source>
        <dbReference type="EMBL" id="PZR07891.1"/>
    </source>
</evidence>
<accession>A0A2W5VCT5</accession>
<gene>
    <name evidence="3" type="ORF">DI536_26385</name>
</gene>
<dbReference type="Pfam" id="PF13559">
    <property type="entry name" value="DUF4129"/>
    <property type="match status" value="1"/>
</dbReference>
<keyword evidence="1" id="KW-0472">Membrane</keyword>
<evidence type="ECO:0000256" key="1">
    <source>
        <dbReference type="SAM" id="Phobius"/>
    </source>
</evidence>
<dbReference type="AlphaFoldDB" id="A0A2W5VCT5"/>
<protein>
    <submittedName>
        <fullName evidence="3">DUF4129 domain-containing protein</fullName>
    </submittedName>
</protein>
<organism evidence="3 4">
    <name type="scientific">Archangium gephyra</name>
    <dbReference type="NCBI Taxonomy" id="48"/>
    <lineage>
        <taxon>Bacteria</taxon>
        <taxon>Pseudomonadati</taxon>
        <taxon>Myxococcota</taxon>
        <taxon>Myxococcia</taxon>
        <taxon>Myxococcales</taxon>
        <taxon>Cystobacterineae</taxon>
        <taxon>Archangiaceae</taxon>
        <taxon>Archangium</taxon>
    </lineage>
</organism>
<keyword evidence="1" id="KW-1133">Transmembrane helix</keyword>
<dbReference type="InterPro" id="IPR025403">
    <property type="entry name" value="TgpA-like_C"/>
</dbReference>
<comment type="caution">
    <text evidence="3">The sequence shown here is derived from an EMBL/GenBank/DDBJ whole genome shotgun (WGS) entry which is preliminary data.</text>
</comment>
<evidence type="ECO:0000259" key="2">
    <source>
        <dbReference type="Pfam" id="PF13559"/>
    </source>
</evidence>
<feature type="transmembrane region" description="Helical" evidence="1">
    <location>
        <begin position="219"/>
        <end position="245"/>
    </location>
</feature>
<proteinExistence type="predicted"/>
<dbReference type="Proteomes" id="UP000249061">
    <property type="component" value="Unassembled WGS sequence"/>
</dbReference>
<evidence type="ECO:0000313" key="4">
    <source>
        <dbReference type="Proteomes" id="UP000249061"/>
    </source>
</evidence>